<feature type="region of interest" description="Disordered" evidence="1">
    <location>
        <begin position="43"/>
        <end position="78"/>
    </location>
</feature>
<dbReference type="KEGG" id="ruf:TH63_16135"/>
<feature type="compositionally biased region" description="Basic and acidic residues" evidence="1">
    <location>
        <begin position="67"/>
        <end position="78"/>
    </location>
</feature>
<evidence type="ECO:0000256" key="1">
    <source>
        <dbReference type="SAM" id="MobiDB-lite"/>
    </source>
</evidence>
<dbReference type="AlphaFoldDB" id="A0A0H4VSQ6"/>
<evidence type="ECO:0000313" key="2">
    <source>
        <dbReference type="EMBL" id="AKQ46809.1"/>
    </source>
</evidence>
<proteinExistence type="predicted"/>
<dbReference type="EMBL" id="CP010777">
    <property type="protein sequence ID" value="AKQ46809.1"/>
    <property type="molecule type" value="Genomic_DNA"/>
</dbReference>
<accession>A0A0H4VSQ6</accession>
<protein>
    <submittedName>
        <fullName evidence="2">Uncharacterized protein</fullName>
    </submittedName>
</protein>
<gene>
    <name evidence="2" type="ORF">TH63_16135</name>
</gene>
<keyword evidence="3" id="KW-1185">Reference proteome</keyword>
<dbReference type="PATRIC" id="fig|1379910.4.peg.3520"/>
<name>A0A0H4VSQ6_9BACT</name>
<evidence type="ECO:0000313" key="3">
    <source>
        <dbReference type="Proteomes" id="UP000036458"/>
    </source>
</evidence>
<organism evidence="2 3">
    <name type="scientific">Rufibacter radiotolerans</name>
    <dbReference type="NCBI Taxonomy" id="1379910"/>
    <lineage>
        <taxon>Bacteria</taxon>
        <taxon>Pseudomonadati</taxon>
        <taxon>Bacteroidota</taxon>
        <taxon>Cytophagia</taxon>
        <taxon>Cytophagales</taxon>
        <taxon>Hymenobacteraceae</taxon>
        <taxon>Rufibacter</taxon>
    </lineage>
</organism>
<sequence>MLPRLGPAWPNQLLPAAGDPDTNIKARRFKGVFLKTGLKRLTQPNEPEKQEYLPVPGKNIGATNIRRRQDDRVSAVKP</sequence>
<dbReference type="Proteomes" id="UP000036458">
    <property type="component" value="Chromosome"/>
</dbReference>
<reference evidence="2 3" key="1">
    <citation type="submission" date="2015-01" db="EMBL/GenBank/DDBJ databases">
        <title>Rufibacter sp./DG31D/ whole genome sequencing.</title>
        <authorList>
            <person name="Kim M.K."/>
            <person name="Srinivasan S."/>
            <person name="Lee J.-J."/>
        </authorList>
    </citation>
    <scope>NUCLEOTIDE SEQUENCE [LARGE SCALE GENOMIC DNA]</scope>
    <source>
        <strain evidence="2 3">DG31D</strain>
    </source>
</reference>